<gene>
    <name evidence="2" type="ORF">GCM10022226_15300</name>
</gene>
<sequence>MTPAKNLTPDIEHDERVPGQRAYEAVIERLSKASVEKHWEPYVDIPWDDPDFAVDQTDPRWEMPLVDALGSHPWYQGQPQHIRATMGLWRVATAMKVGLQFENLLKRGLLNYAYRLPNGSPEFRYVYHETIEEGHHGMMFQEFVNRTKLPIRGMPRHLSVLAQGVPWIPLISTELFFVFVLGGEDPIDHVQRKMLKDGKIHHPLEEAIIRIHVAEEARHISFARHYLRRRVPALSRARRFALGLIAPLILGLMARVMLSPPGAMIRRFHIPDDVVKEVYEDNPETAAQIRDSVGRTRELCVELGLVNGLSRRVWKAMGIWDEPRAA</sequence>
<dbReference type="EMBL" id="BAAAZR010000002">
    <property type="protein sequence ID" value="GAA3796859.1"/>
    <property type="molecule type" value="Genomic_DNA"/>
</dbReference>
<feature type="transmembrane region" description="Helical" evidence="1">
    <location>
        <begin position="240"/>
        <end position="258"/>
    </location>
</feature>
<evidence type="ECO:0000313" key="3">
    <source>
        <dbReference type="Proteomes" id="UP001500888"/>
    </source>
</evidence>
<dbReference type="InterPro" id="IPR012348">
    <property type="entry name" value="RNR-like"/>
</dbReference>
<dbReference type="InterPro" id="IPR025859">
    <property type="entry name" value="AurF/CmlI"/>
</dbReference>
<comment type="caution">
    <text evidence="2">The sequence shown here is derived from an EMBL/GenBank/DDBJ whole genome shotgun (WGS) entry which is preliminary data.</text>
</comment>
<evidence type="ECO:0000256" key="1">
    <source>
        <dbReference type="SAM" id="Phobius"/>
    </source>
</evidence>
<dbReference type="InterPro" id="IPR009078">
    <property type="entry name" value="Ferritin-like_SF"/>
</dbReference>
<dbReference type="Proteomes" id="UP001500888">
    <property type="component" value="Unassembled WGS sequence"/>
</dbReference>
<accession>A0ABP7HN86</accession>
<keyword evidence="3" id="KW-1185">Reference proteome</keyword>
<dbReference type="SUPFAM" id="SSF47240">
    <property type="entry name" value="Ferritin-like"/>
    <property type="match status" value="1"/>
</dbReference>
<reference evidence="3" key="1">
    <citation type="journal article" date="2019" name="Int. J. Syst. Evol. Microbiol.">
        <title>The Global Catalogue of Microorganisms (GCM) 10K type strain sequencing project: providing services to taxonomists for standard genome sequencing and annotation.</title>
        <authorList>
            <consortium name="The Broad Institute Genomics Platform"/>
            <consortium name="The Broad Institute Genome Sequencing Center for Infectious Disease"/>
            <person name="Wu L."/>
            <person name="Ma J."/>
        </authorList>
    </citation>
    <scope>NUCLEOTIDE SEQUENCE [LARGE SCALE GENOMIC DNA]</scope>
    <source>
        <strain evidence="3">JCM 16908</strain>
    </source>
</reference>
<protein>
    <submittedName>
        <fullName evidence="2">Diiron oxygenase</fullName>
    </submittedName>
</protein>
<name>A0ABP7HN86_9ACTN</name>
<evidence type="ECO:0000313" key="2">
    <source>
        <dbReference type="EMBL" id="GAA3796859.1"/>
    </source>
</evidence>
<keyword evidence="1" id="KW-0812">Transmembrane</keyword>
<keyword evidence="1" id="KW-1133">Transmembrane helix</keyword>
<organism evidence="2 3">
    <name type="scientific">Sphaerisporangium flaviroseum</name>
    <dbReference type="NCBI Taxonomy" id="509199"/>
    <lineage>
        <taxon>Bacteria</taxon>
        <taxon>Bacillati</taxon>
        <taxon>Actinomycetota</taxon>
        <taxon>Actinomycetes</taxon>
        <taxon>Streptosporangiales</taxon>
        <taxon>Streptosporangiaceae</taxon>
        <taxon>Sphaerisporangium</taxon>
    </lineage>
</organism>
<dbReference type="Pfam" id="PF11583">
    <property type="entry name" value="AurF"/>
    <property type="match status" value="1"/>
</dbReference>
<dbReference type="Gene3D" id="1.10.620.20">
    <property type="entry name" value="Ribonucleotide Reductase, subunit A"/>
    <property type="match status" value="1"/>
</dbReference>
<keyword evidence="1" id="KW-0472">Membrane</keyword>
<dbReference type="RefSeq" id="WP_344936017.1">
    <property type="nucleotide sequence ID" value="NZ_BAAAZR010000002.1"/>
</dbReference>
<proteinExistence type="predicted"/>